<name>A0A327LXI0_9PROT</name>
<reference evidence="3" key="1">
    <citation type="submission" date="2018-06" db="EMBL/GenBank/DDBJ databases">
        <authorList>
            <person name="Khan S.A."/>
        </authorList>
    </citation>
    <scope>NUCLEOTIDE SEQUENCE [LARGE SCALE GENOMIC DNA]</scope>
    <source>
        <strain evidence="3">DB-1506</strain>
    </source>
</reference>
<feature type="region of interest" description="Disordered" evidence="1">
    <location>
        <begin position="26"/>
        <end position="55"/>
    </location>
</feature>
<sequence length="83" mass="8527">MTFRITADNPHLPDNCYDTVSMAGRGCGGRTPDRRPSRGATAPGAPPAAPPAAPARCPCGQRGFASCQSRFARTAGHSGAVML</sequence>
<dbReference type="Proteomes" id="UP000249065">
    <property type="component" value="Unassembled WGS sequence"/>
</dbReference>
<dbReference type="EMBL" id="QLIX01000031">
    <property type="protein sequence ID" value="RAI55379.1"/>
    <property type="molecule type" value="Genomic_DNA"/>
</dbReference>
<keyword evidence="3" id="KW-1185">Reference proteome</keyword>
<protein>
    <submittedName>
        <fullName evidence="2">Uncharacterized protein</fullName>
    </submittedName>
</protein>
<organism evidence="2 3">
    <name type="scientific">Roseicella frigidaeris</name>
    <dbReference type="NCBI Taxonomy" id="2230885"/>
    <lineage>
        <taxon>Bacteria</taxon>
        <taxon>Pseudomonadati</taxon>
        <taxon>Pseudomonadota</taxon>
        <taxon>Alphaproteobacteria</taxon>
        <taxon>Acetobacterales</taxon>
        <taxon>Roseomonadaceae</taxon>
        <taxon>Roseicella</taxon>
    </lineage>
</organism>
<evidence type="ECO:0000313" key="3">
    <source>
        <dbReference type="Proteomes" id="UP000249065"/>
    </source>
</evidence>
<gene>
    <name evidence="2" type="ORF">DOO78_23745</name>
</gene>
<evidence type="ECO:0000256" key="1">
    <source>
        <dbReference type="SAM" id="MobiDB-lite"/>
    </source>
</evidence>
<proteinExistence type="predicted"/>
<feature type="compositionally biased region" description="Pro residues" evidence="1">
    <location>
        <begin position="44"/>
        <end position="53"/>
    </location>
</feature>
<dbReference type="AlphaFoldDB" id="A0A327LXI0"/>
<comment type="caution">
    <text evidence="2">The sequence shown here is derived from an EMBL/GenBank/DDBJ whole genome shotgun (WGS) entry which is preliminary data.</text>
</comment>
<evidence type="ECO:0000313" key="2">
    <source>
        <dbReference type="EMBL" id="RAI55379.1"/>
    </source>
</evidence>
<accession>A0A327LXI0</accession>